<gene>
    <name evidence="1" type="primary">pxpA</name>
    <name evidence="1" type="ORF">ACFOUP_07815</name>
</gene>
<dbReference type="PANTHER" id="PTHR30292:SF0">
    <property type="entry name" value="5-OXOPROLINASE SUBUNIT A"/>
    <property type="match status" value="1"/>
</dbReference>
<proteinExistence type="predicted"/>
<dbReference type="Proteomes" id="UP001595766">
    <property type="component" value="Unassembled WGS sequence"/>
</dbReference>
<comment type="caution">
    <text evidence="1">The sequence shown here is derived from an EMBL/GenBank/DDBJ whole genome shotgun (WGS) entry which is preliminary data.</text>
</comment>
<keyword evidence="1" id="KW-0378">Hydrolase</keyword>
<name>A0ABV8EL69_9BACT</name>
<dbReference type="CDD" id="cd10801">
    <property type="entry name" value="LamB_YcsF_like_1"/>
    <property type="match status" value="1"/>
</dbReference>
<dbReference type="InterPro" id="IPR005501">
    <property type="entry name" value="LamB/YcsF/PxpA-like"/>
</dbReference>
<dbReference type="EC" id="3.5.2.9" evidence="1"/>
<protein>
    <submittedName>
        <fullName evidence="1">5-oxoprolinase subunit PxpA</fullName>
        <ecNumber evidence="1">3.5.2.9</ecNumber>
    </submittedName>
</protein>
<organism evidence="1 2">
    <name type="scientific">Belliella kenyensis</name>
    <dbReference type="NCBI Taxonomy" id="1472724"/>
    <lineage>
        <taxon>Bacteria</taxon>
        <taxon>Pseudomonadati</taxon>
        <taxon>Bacteroidota</taxon>
        <taxon>Cytophagia</taxon>
        <taxon>Cytophagales</taxon>
        <taxon>Cyclobacteriaceae</taxon>
        <taxon>Belliella</taxon>
    </lineage>
</organism>
<dbReference type="Gene3D" id="3.20.20.370">
    <property type="entry name" value="Glycoside hydrolase/deacetylase"/>
    <property type="match status" value="1"/>
</dbReference>
<dbReference type="RefSeq" id="WP_241290927.1">
    <property type="nucleotide sequence ID" value="NZ_JAKZGR010000001.1"/>
</dbReference>
<sequence length="244" mass="27338">MNEYKLPFDLNADIGEGVGNDEALIPYLSSCNIACGGHTGDLNSMRESIQICKKYGIKVGAHPSYPDSKNFGRKHVVLTQDQFQKVIAQQITTFQSVCENEGVEMNHIKPHGALYNTLSIDPQESQWFVEMMKTNFSNLNLYVPPQSVIENVAIESGIKILREAFADRSYTDDGKLVERIHPLALLTDHAKVKNQMMEMVLNKSVKTISGKTIKMNFDTICIHGDNPSVLEIVKVIYNTFKAKV</sequence>
<evidence type="ECO:0000313" key="2">
    <source>
        <dbReference type="Proteomes" id="UP001595766"/>
    </source>
</evidence>
<dbReference type="NCBIfam" id="NF003816">
    <property type="entry name" value="PRK05406.1-5"/>
    <property type="match status" value="1"/>
</dbReference>
<dbReference type="PANTHER" id="PTHR30292">
    <property type="entry name" value="UNCHARACTERIZED PROTEIN YBGL-RELATED"/>
    <property type="match status" value="1"/>
</dbReference>
<dbReference type="EMBL" id="JBHSAV010000023">
    <property type="protein sequence ID" value="MFC3976280.1"/>
    <property type="molecule type" value="Genomic_DNA"/>
</dbReference>
<keyword evidence="2" id="KW-1185">Reference proteome</keyword>
<dbReference type="SUPFAM" id="SSF88713">
    <property type="entry name" value="Glycoside hydrolase/deacetylase"/>
    <property type="match status" value="1"/>
</dbReference>
<accession>A0ABV8EL69</accession>
<dbReference type="GO" id="GO:0017168">
    <property type="term" value="F:5-oxoprolinase (ATP-hydrolyzing) activity"/>
    <property type="evidence" value="ECO:0007669"/>
    <property type="project" value="UniProtKB-EC"/>
</dbReference>
<dbReference type="InterPro" id="IPR011330">
    <property type="entry name" value="Glyco_hydro/deAcase_b/a-brl"/>
</dbReference>
<reference evidence="2" key="1">
    <citation type="journal article" date="2019" name="Int. J. Syst. Evol. Microbiol.">
        <title>The Global Catalogue of Microorganisms (GCM) 10K type strain sequencing project: providing services to taxonomists for standard genome sequencing and annotation.</title>
        <authorList>
            <consortium name="The Broad Institute Genomics Platform"/>
            <consortium name="The Broad Institute Genome Sequencing Center for Infectious Disease"/>
            <person name="Wu L."/>
            <person name="Ma J."/>
        </authorList>
    </citation>
    <scope>NUCLEOTIDE SEQUENCE [LARGE SCALE GENOMIC DNA]</scope>
    <source>
        <strain evidence="2">CECT 8551</strain>
    </source>
</reference>
<dbReference type="NCBIfam" id="NF003814">
    <property type="entry name" value="PRK05406.1-3"/>
    <property type="match status" value="1"/>
</dbReference>
<dbReference type="Pfam" id="PF03746">
    <property type="entry name" value="LamB_YcsF"/>
    <property type="match status" value="1"/>
</dbReference>
<evidence type="ECO:0000313" key="1">
    <source>
        <dbReference type="EMBL" id="MFC3976280.1"/>
    </source>
</evidence>